<dbReference type="GO" id="GO:0005737">
    <property type="term" value="C:cytoplasm"/>
    <property type="evidence" value="ECO:0007669"/>
    <property type="project" value="TreeGrafter"/>
</dbReference>
<feature type="domain" description="Mur ligase C-terminal" evidence="10">
    <location>
        <begin position="262"/>
        <end position="381"/>
    </location>
</feature>
<dbReference type="Pfam" id="PF08245">
    <property type="entry name" value="Mur_ligase_M"/>
    <property type="match status" value="1"/>
</dbReference>
<dbReference type="SUPFAM" id="SSF53623">
    <property type="entry name" value="MurD-like peptide ligases, catalytic domain"/>
    <property type="match status" value="1"/>
</dbReference>
<evidence type="ECO:0000259" key="10">
    <source>
        <dbReference type="Pfam" id="PF02875"/>
    </source>
</evidence>
<dbReference type="InterPro" id="IPR004101">
    <property type="entry name" value="Mur_ligase_C"/>
</dbReference>
<evidence type="ECO:0000256" key="2">
    <source>
        <dbReference type="ARBA" id="ARBA00013025"/>
    </source>
</evidence>
<evidence type="ECO:0000259" key="11">
    <source>
        <dbReference type="Pfam" id="PF08245"/>
    </source>
</evidence>
<evidence type="ECO:0000256" key="5">
    <source>
        <dbReference type="ARBA" id="ARBA00022741"/>
    </source>
</evidence>
<keyword evidence="7" id="KW-0460">Magnesium</keyword>
<feature type="domain" description="Mur ligase central" evidence="11">
    <location>
        <begin position="44"/>
        <end position="199"/>
    </location>
</feature>
<reference evidence="12 13" key="1">
    <citation type="submission" date="2017-09" db="EMBL/GenBank/DDBJ databases">
        <title>Bacterial strain isolated from the female urinary microbiota.</title>
        <authorList>
            <person name="Thomas-White K."/>
            <person name="Kumar N."/>
            <person name="Forster S."/>
            <person name="Putonti C."/>
            <person name="Lawley T."/>
            <person name="Wolfe A.J."/>
        </authorList>
    </citation>
    <scope>NUCLEOTIDE SEQUENCE [LARGE SCALE GENOMIC DNA]</scope>
    <source>
        <strain evidence="12 13">UMB0852</strain>
    </source>
</reference>
<dbReference type="GO" id="GO:0046872">
    <property type="term" value="F:metal ion binding"/>
    <property type="evidence" value="ECO:0007669"/>
    <property type="project" value="UniProtKB-KW"/>
</dbReference>
<keyword evidence="13" id="KW-1185">Reference proteome</keyword>
<dbReference type="InterPro" id="IPR018109">
    <property type="entry name" value="Folylpolyglutamate_synth_CS"/>
</dbReference>
<dbReference type="AlphaFoldDB" id="A0A2N6SPG1"/>
<dbReference type="NCBIfam" id="TIGR01499">
    <property type="entry name" value="folC"/>
    <property type="match status" value="1"/>
</dbReference>
<evidence type="ECO:0000256" key="1">
    <source>
        <dbReference type="ARBA" id="ARBA00008276"/>
    </source>
</evidence>
<dbReference type="STRING" id="84521.SAMN04487994_10359"/>
<comment type="similarity">
    <text evidence="1">Belongs to the folylpolyglutamate synthase family.</text>
</comment>
<evidence type="ECO:0000256" key="4">
    <source>
        <dbReference type="ARBA" id="ARBA00022723"/>
    </source>
</evidence>
<evidence type="ECO:0000256" key="9">
    <source>
        <dbReference type="ARBA" id="ARBA00047493"/>
    </source>
</evidence>
<dbReference type="GO" id="GO:0008841">
    <property type="term" value="F:dihydrofolate synthase activity"/>
    <property type="evidence" value="ECO:0007669"/>
    <property type="project" value="TreeGrafter"/>
</dbReference>
<sequence>MFYDELMTRLSTRNQHQIKLGLETIEQLLLKLGNPHHSLSYIHVAGTNGKGTMVHSLHQELRGNKINVASFTSPCISQVNEQIKVNDHFISDEEIIYYASLVEKANQTLLHSATDFELLVALALLYFSHQEVEVVIMEVGMGGRLDATNIIPSPLVHILTQISRDHVSFLSDDLTAIAKEKAGIIKSNHPTVSYPQTKVVEEVIKKEVKKYGSELFIAQLDQSIDGIYEEMLQKTLLYLSREWKRPLDQWIPLEKLSSLPARMEMIHKKPDVILDGAHNQAALERLLDTASTDAARRKVAVFGILEDKSFDMLLERFSSVFDIIVLTEPVSPRALPVEKLKESFEKHQVHVSESFSHPEVALQYALDAANPLDRIYVFGSFYLAHPIKQWLNEERLKSNS</sequence>
<evidence type="ECO:0000256" key="6">
    <source>
        <dbReference type="ARBA" id="ARBA00022840"/>
    </source>
</evidence>
<proteinExistence type="inferred from homology"/>
<dbReference type="InterPro" id="IPR036615">
    <property type="entry name" value="Mur_ligase_C_dom_sf"/>
</dbReference>
<dbReference type="RefSeq" id="WP_102233298.1">
    <property type="nucleotide sequence ID" value="NZ_PNHE01000004.1"/>
</dbReference>
<dbReference type="GO" id="GO:0005524">
    <property type="term" value="F:ATP binding"/>
    <property type="evidence" value="ECO:0007669"/>
    <property type="project" value="UniProtKB-KW"/>
</dbReference>
<dbReference type="PIRSF" id="PIRSF001563">
    <property type="entry name" value="Folylpolyglu_synth"/>
    <property type="match status" value="1"/>
</dbReference>
<evidence type="ECO:0000256" key="3">
    <source>
        <dbReference type="ARBA" id="ARBA00022598"/>
    </source>
</evidence>
<keyword evidence="6" id="KW-0067">ATP-binding</keyword>
<gene>
    <name evidence="12" type="ORF">CJ205_01905</name>
</gene>
<dbReference type="Pfam" id="PF02875">
    <property type="entry name" value="Mur_ligase_C"/>
    <property type="match status" value="1"/>
</dbReference>
<name>A0A2N6SPG1_9LACT</name>
<dbReference type="InterPro" id="IPR036565">
    <property type="entry name" value="Mur-like_cat_sf"/>
</dbReference>
<comment type="catalytic activity">
    <reaction evidence="9">
        <text>(6S)-5,6,7,8-tetrahydrofolyl-(gamma-L-Glu)(n) + L-glutamate + ATP = (6S)-5,6,7,8-tetrahydrofolyl-(gamma-L-Glu)(n+1) + ADP + phosphate + H(+)</text>
        <dbReference type="Rhea" id="RHEA:10580"/>
        <dbReference type="Rhea" id="RHEA-COMP:14738"/>
        <dbReference type="Rhea" id="RHEA-COMP:14740"/>
        <dbReference type="ChEBI" id="CHEBI:15378"/>
        <dbReference type="ChEBI" id="CHEBI:29985"/>
        <dbReference type="ChEBI" id="CHEBI:30616"/>
        <dbReference type="ChEBI" id="CHEBI:43474"/>
        <dbReference type="ChEBI" id="CHEBI:141005"/>
        <dbReference type="ChEBI" id="CHEBI:456216"/>
        <dbReference type="EC" id="6.3.2.17"/>
    </reaction>
</comment>
<dbReference type="PROSITE" id="PS01012">
    <property type="entry name" value="FOLYLPOLYGLU_SYNT_2"/>
    <property type="match status" value="1"/>
</dbReference>
<dbReference type="Gene3D" id="3.40.1190.10">
    <property type="entry name" value="Mur-like, catalytic domain"/>
    <property type="match status" value="1"/>
</dbReference>
<dbReference type="Proteomes" id="UP000235682">
    <property type="component" value="Unassembled WGS sequence"/>
</dbReference>
<organism evidence="12 13">
    <name type="scientific">Dolosicoccus paucivorans</name>
    <dbReference type="NCBI Taxonomy" id="84521"/>
    <lineage>
        <taxon>Bacteria</taxon>
        <taxon>Bacillati</taxon>
        <taxon>Bacillota</taxon>
        <taxon>Bacilli</taxon>
        <taxon>Lactobacillales</taxon>
        <taxon>Aerococcaceae</taxon>
        <taxon>Dolosicoccus</taxon>
    </lineage>
</organism>
<evidence type="ECO:0000256" key="7">
    <source>
        <dbReference type="ARBA" id="ARBA00022842"/>
    </source>
</evidence>
<evidence type="ECO:0000313" key="12">
    <source>
        <dbReference type="EMBL" id="PMC58947.1"/>
    </source>
</evidence>
<dbReference type="InterPro" id="IPR001645">
    <property type="entry name" value="Folylpolyglutamate_synth"/>
</dbReference>
<evidence type="ECO:0000313" key="13">
    <source>
        <dbReference type="Proteomes" id="UP000235682"/>
    </source>
</evidence>
<dbReference type="InterPro" id="IPR013221">
    <property type="entry name" value="Mur_ligase_cen"/>
</dbReference>
<keyword evidence="5" id="KW-0547">Nucleotide-binding</keyword>
<dbReference type="EMBL" id="PNHE01000004">
    <property type="protein sequence ID" value="PMC58947.1"/>
    <property type="molecule type" value="Genomic_DNA"/>
</dbReference>
<dbReference type="PANTHER" id="PTHR11136:SF0">
    <property type="entry name" value="DIHYDROFOLATE SYNTHETASE-RELATED"/>
    <property type="match status" value="1"/>
</dbReference>
<dbReference type="Gene3D" id="3.90.190.20">
    <property type="entry name" value="Mur ligase, C-terminal domain"/>
    <property type="match status" value="1"/>
</dbReference>
<dbReference type="SUPFAM" id="SSF53244">
    <property type="entry name" value="MurD-like peptide ligases, peptide-binding domain"/>
    <property type="match status" value="1"/>
</dbReference>
<keyword evidence="3" id="KW-0436">Ligase</keyword>
<comment type="caution">
    <text evidence="12">The sequence shown here is derived from an EMBL/GenBank/DDBJ whole genome shotgun (WGS) entry which is preliminary data.</text>
</comment>
<accession>A0A2N6SPG1</accession>
<dbReference type="PANTHER" id="PTHR11136">
    <property type="entry name" value="FOLYLPOLYGLUTAMATE SYNTHASE-RELATED"/>
    <property type="match status" value="1"/>
</dbReference>
<dbReference type="EC" id="6.3.2.17" evidence="2"/>
<evidence type="ECO:0000256" key="8">
    <source>
        <dbReference type="ARBA" id="ARBA00030592"/>
    </source>
</evidence>
<protein>
    <recommendedName>
        <fullName evidence="2">tetrahydrofolate synthase</fullName>
        <ecNumber evidence="2">6.3.2.17</ecNumber>
    </recommendedName>
    <alternativeName>
        <fullName evidence="8">Tetrahydrofolylpolyglutamate synthase</fullName>
    </alternativeName>
</protein>
<keyword evidence="4" id="KW-0479">Metal-binding</keyword>
<dbReference type="GO" id="GO:0004326">
    <property type="term" value="F:tetrahydrofolylpolyglutamate synthase activity"/>
    <property type="evidence" value="ECO:0007669"/>
    <property type="project" value="UniProtKB-EC"/>
</dbReference>